<dbReference type="InterPro" id="IPR027463">
    <property type="entry name" value="AcrB_DN_DC_subdom"/>
</dbReference>
<evidence type="ECO:0000313" key="2">
    <source>
        <dbReference type="EMBL" id="WZB89981.1"/>
    </source>
</evidence>
<dbReference type="SUPFAM" id="SSF82693">
    <property type="entry name" value="Multidrug efflux transporter AcrB pore domain, PN1, PN2, PC1 and PC2 subdomains"/>
    <property type="match status" value="3"/>
</dbReference>
<dbReference type="Gene3D" id="3.30.70.1430">
    <property type="entry name" value="Multidrug efflux transporter AcrB pore domain"/>
    <property type="match status" value="2"/>
</dbReference>
<sequence length="1070" mass="116774">MFNPSAAKYIMVGPFYKNIRLLILTLLMLFAWGFSAFQALPRQEDPEMVARTAVVQTAFPGANAERVEALVTAVIEEELSEIEEIDVLQSNSRVGFSTVAIELAETVKDTKSVWSKVRDELADALIRLPVGATPPELDEAETRAYTVIASLTWNLPDEPNYAILKRYAKELGIVLRGINGTEKVEFYGSPEEEILVDMAASELAAVGLSPQQLAGQIRLSDAKVTAGQFRSANQNIAIEVENELETLEQIRQIPIQSDQGQFTRLSDIASVSRGVRDPLNHQALVGGKSAVVLGVMMQSGLRVDQWGAEVRKQLDSFRDRLPVGVSLDLLFYQSGYVEKRIGTLIDNLLFGAALVMSVTFMGMGWRSALVVGIALPLSVFAVLGWMSVLNVPIHQMSVTGLIIALGLLIDNAIVVVDEIQVELEKGKPPLEAVSHTVKYLQVPLLASTVTTVITFLPIYLLPGSAGEFVGSIALSVILSLISSLVISLTVIAALAGRLLGSRGHDYDDQQNSNKGRFGSRFFQFLIKPGAWWNNGLNSPRLSRLYRWSIQRTTARPLLMATLTLIVPLLGFLVAGSLPEQFFPLLDRDQFQIEVEFAPQTAIAQTQKQVLRAREVILTHNNVKDVHWFVGESAPMFYYNLISNRENQSHYAQAMVQLKSKDGVEALVRELQGDLSTVFPDARVIVQKLQQGPPFAAPVEMRIYGPSLTELRRLGTQVRQILTTIPDVIAVRDDLTEGLPKLGLKVDEEQVQQAGLNNTAIAEQLAAYSEGIIGGSIVESTENLPVRVRLTNLDRASLESLSSLDLRPEQSPDPDFHPISALGQFKLLPESANVARRHEQRVNTVQAFITSGVLPSKVLAALQQRLAQANFQLPPGYFYEFGGEQAERNSTVGSLLFFVPLLVLTMITTLVLSLGSFGQTAIVAVVAIGSIGMALFSLKVFGSVLGFMAIVGSMGLVGIAINGSIMVLSALDEDPQAKLGNRRSVENVVVKATRHVLTTTITTMVGFIPLLSDGDPFWQPLAIAIAGGIGGSPFLALYFTPAAYLLLKRRKSIPKGNLIEFKEPGRTHLIS</sequence>
<keyword evidence="3" id="KW-1185">Reference proteome</keyword>
<dbReference type="RefSeq" id="WP_353932877.1">
    <property type="nucleotide sequence ID" value="NZ_CP150886.1"/>
</dbReference>
<proteinExistence type="predicted"/>
<dbReference type="Pfam" id="PF00873">
    <property type="entry name" value="ACR_tran"/>
    <property type="match status" value="1"/>
</dbReference>
<dbReference type="EMBL" id="CP150886">
    <property type="protein sequence ID" value="WZB89981.1"/>
    <property type="molecule type" value="Genomic_DNA"/>
</dbReference>
<feature type="transmembrane region" description="Helical" evidence="1">
    <location>
        <begin position="991"/>
        <end position="1010"/>
    </location>
</feature>
<dbReference type="PANTHER" id="PTHR32063">
    <property type="match status" value="1"/>
</dbReference>
<dbReference type="SUPFAM" id="SSF82714">
    <property type="entry name" value="Multidrug efflux transporter AcrB TolC docking domain, DN and DC subdomains"/>
    <property type="match status" value="2"/>
</dbReference>
<dbReference type="InterPro" id="IPR001036">
    <property type="entry name" value="Acrflvin-R"/>
</dbReference>
<keyword evidence="1" id="KW-0472">Membrane</keyword>
<feature type="transmembrane region" description="Helical" evidence="1">
    <location>
        <begin position="946"/>
        <end position="970"/>
    </location>
</feature>
<feature type="transmembrane region" description="Helical" evidence="1">
    <location>
        <begin position="894"/>
        <end position="913"/>
    </location>
</feature>
<name>A0ABZ2UY41_9CYAN</name>
<feature type="transmembrane region" description="Helical" evidence="1">
    <location>
        <begin position="341"/>
        <end position="361"/>
    </location>
</feature>
<evidence type="ECO:0000313" key="3">
    <source>
        <dbReference type="Proteomes" id="UP001483337"/>
    </source>
</evidence>
<dbReference type="Gene3D" id="3.30.70.1440">
    <property type="entry name" value="Multidrug efflux transporter AcrB pore domain"/>
    <property type="match status" value="1"/>
</dbReference>
<feature type="transmembrane region" description="Helical" evidence="1">
    <location>
        <begin position="556"/>
        <end position="577"/>
    </location>
</feature>
<dbReference type="Gene3D" id="1.20.1640.10">
    <property type="entry name" value="Multidrug efflux transporter AcrB transmembrane domain"/>
    <property type="match status" value="2"/>
</dbReference>
<feature type="transmembrane region" description="Helical" evidence="1">
    <location>
        <begin position="920"/>
        <end position="940"/>
    </location>
</feature>
<feature type="transmembrane region" description="Helical" evidence="1">
    <location>
        <begin position="393"/>
        <end position="416"/>
    </location>
</feature>
<dbReference type="Gene3D" id="3.30.2090.10">
    <property type="entry name" value="Multidrug efflux transporter AcrB TolC docking domain, DN and DC subdomains"/>
    <property type="match status" value="2"/>
</dbReference>
<accession>A0ABZ2UY41</accession>
<organism evidence="2 3">
    <name type="scientific">Okeanomitos corallinicola TIOX110</name>
    <dbReference type="NCBI Taxonomy" id="3133117"/>
    <lineage>
        <taxon>Bacteria</taxon>
        <taxon>Bacillati</taxon>
        <taxon>Cyanobacteriota</taxon>
        <taxon>Cyanophyceae</taxon>
        <taxon>Nostocales</taxon>
        <taxon>Aphanizomenonaceae</taxon>
        <taxon>Okeanomitos</taxon>
    </lineage>
</organism>
<keyword evidence="1" id="KW-1133">Transmembrane helix</keyword>
<feature type="transmembrane region" description="Helical" evidence="1">
    <location>
        <begin position="472"/>
        <end position="495"/>
    </location>
</feature>
<gene>
    <name evidence="2" type="ORF">WJM97_09920</name>
</gene>
<evidence type="ECO:0000256" key="1">
    <source>
        <dbReference type="SAM" id="Phobius"/>
    </source>
</evidence>
<protein>
    <submittedName>
        <fullName evidence="2">Efflux RND transporter permease subunit</fullName>
    </submittedName>
</protein>
<keyword evidence="1" id="KW-0812">Transmembrane</keyword>
<reference evidence="2 3" key="1">
    <citation type="submission" date="2024-04" db="EMBL/GenBank/DDBJ databases">
        <title>Okeanomitos corallinicola gen. &amp; sp. nov. (Nostocales, Cyanobacteria), a new toxic marine heterocyst-forming cyanobacterium from a coral reef.</title>
        <authorList>
            <person name="Li H."/>
            <person name="Li R."/>
            <person name="Kang J."/>
            <person name="Hii K.S."/>
            <person name="Mohamed H.F."/>
            <person name="Xu X."/>
            <person name="Luo Z."/>
        </authorList>
    </citation>
    <scope>NUCLEOTIDE SEQUENCE [LARGE SCALE GENOMIC DNA]</scope>
    <source>
        <strain evidence="2 3">TIOX110</strain>
    </source>
</reference>
<dbReference type="Gene3D" id="3.30.70.1320">
    <property type="entry name" value="Multidrug efflux transporter AcrB pore domain like"/>
    <property type="match status" value="1"/>
</dbReference>
<feature type="transmembrane region" description="Helical" evidence="1">
    <location>
        <begin position="437"/>
        <end position="460"/>
    </location>
</feature>
<dbReference type="PRINTS" id="PR00702">
    <property type="entry name" value="ACRIFLAVINRP"/>
</dbReference>
<dbReference type="PANTHER" id="PTHR32063:SF18">
    <property type="entry name" value="CATION EFFLUX SYSTEM PROTEIN"/>
    <property type="match status" value="1"/>
</dbReference>
<dbReference type="SUPFAM" id="SSF82866">
    <property type="entry name" value="Multidrug efflux transporter AcrB transmembrane domain"/>
    <property type="match status" value="2"/>
</dbReference>
<feature type="transmembrane region" description="Helical" evidence="1">
    <location>
        <begin position="1016"/>
        <end position="1046"/>
    </location>
</feature>
<feature type="transmembrane region" description="Helical" evidence="1">
    <location>
        <begin position="368"/>
        <end position="387"/>
    </location>
</feature>
<dbReference type="Proteomes" id="UP001483337">
    <property type="component" value="Chromosome"/>
</dbReference>